<organism evidence="10 11">
    <name type="scientific">Mesorhabditis spiculigera</name>
    <dbReference type="NCBI Taxonomy" id="96644"/>
    <lineage>
        <taxon>Eukaryota</taxon>
        <taxon>Metazoa</taxon>
        <taxon>Ecdysozoa</taxon>
        <taxon>Nematoda</taxon>
        <taxon>Chromadorea</taxon>
        <taxon>Rhabditida</taxon>
        <taxon>Rhabditina</taxon>
        <taxon>Rhabditomorpha</taxon>
        <taxon>Rhabditoidea</taxon>
        <taxon>Rhabditidae</taxon>
        <taxon>Mesorhabditinae</taxon>
        <taxon>Mesorhabditis</taxon>
    </lineage>
</organism>
<dbReference type="InterPro" id="IPR013085">
    <property type="entry name" value="U1-CZ_Znf_C2H2"/>
</dbReference>
<feature type="region of interest" description="Disordered" evidence="7">
    <location>
        <begin position="120"/>
        <end position="160"/>
    </location>
</feature>
<dbReference type="SUPFAM" id="SSF53720">
    <property type="entry name" value="ALDH-like"/>
    <property type="match status" value="1"/>
</dbReference>
<evidence type="ECO:0000256" key="2">
    <source>
        <dbReference type="ARBA" id="ARBA00022723"/>
    </source>
</evidence>
<evidence type="ECO:0000256" key="8">
    <source>
        <dbReference type="SAM" id="Phobius"/>
    </source>
</evidence>
<feature type="domain" description="WW" evidence="9">
    <location>
        <begin position="181"/>
        <end position="214"/>
    </location>
</feature>
<evidence type="ECO:0000256" key="4">
    <source>
        <dbReference type="ARBA" id="ARBA00022833"/>
    </source>
</evidence>
<dbReference type="GO" id="GO:0008270">
    <property type="term" value="F:zinc ion binding"/>
    <property type="evidence" value="ECO:0007669"/>
    <property type="project" value="UniProtKB-KW"/>
</dbReference>
<dbReference type="GO" id="GO:0004029">
    <property type="term" value="F:aldehyde dehydrogenase (NAD+) activity"/>
    <property type="evidence" value="ECO:0007669"/>
    <property type="project" value="TreeGrafter"/>
</dbReference>
<dbReference type="Pfam" id="PF06220">
    <property type="entry name" value="zf-U1"/>
    <property type="match status" value="1"/>
</dbReference>
<evidence type="ECO:0000259" key="9">
    <source>
        <dbReference type="PROSITE" id="PS50020"/>
    </source>
</evidence>
<dbReference type="InterPro" id="IPR016161">
    <property type="entry name" value="Ald_DH/histidinol_DH"/>
</dbReference>
<evidence type="ECO:0000256" key="7">
    <source>
        <dbReference type="SAM" id="MobiDB-lite"/>
    </source>
</evidence>
<feature type="compositionally biased region" description="Basic and acidic residues" evidence="7">
    <location>
        <begin position="146"/>
        <end position="155"/>
    </location>
</feature>
<dbReference type="FunFam" id="3.40.309.10:FF:000003">
    <property type="entry name" value="Aldehyde dehydrogenase"/>
    <property type="match status" value="1"/>
</dbReference>
<dbReference type="PROSITE" id="PS50020">
    <property type="entry name" value="WW_DOMAIN_2"/>
    <property type="match status" value="1"/>
</dbReference>
<dbReference type="PANTHER" id="PTHR43570">
    <property type="entry name" value="ALDEHYDE DEHYDROGENASE"/>
    <property type="match status" value="1"/>
</dbReference>
<keyword evidence="4" id="KW-0862">Zinc</keyword>
<accession>A0AA36D406</accession>
<evidence type="ECO:0000256" key="6">
    <source>
        <dbReference type="ARBA" id="ARBA00023027"/>
    </source>
</evidence>
<dbReference type="FunFam" id="3.40.605.10:FF:000004">
    <property type="entry name" value="Aldehyde dehydrogenase"/>
    <property type="match status" value="1"/>
</dbReference>
<dbReference type="EMBL" id="CATQJA010002656">
    <property type="protein sequence ID" value="CAJ0579387.1"/>
    <property type="molecule type" value="Genomic_DNA"/>
</dbReference>
<dbReference type="Proteomes" id="UP001177023">
    <property type="component" value="Unassembled WGS sequence"/>
</dbReference>
<proteinExistence type="inferred from homology"/>
<feature type="compositionally biased region" description="Pro residues" evidence="7">
    <location>
        <begin position="302"/>
        <end position="318"/>
    </location>
</feature>
<keyword evidence="6" id="KW-0520">NAD</keyword>
<feature type="compositionally biased region" description="Basic and acidic residues" evidence="7">
    <location>
        <begin position="260"/>
        <end position="271"/>
    </location>
</feature>
<feature type="region of interest" description="Disordered" evidence="7">
    <location>
        <begin position="251"/>
        <end position="271"/>
    </location>
</feature>
<dbReference type="InterPro" id="IPR016163">
    <property type="entry name" value="Ald_DH_C"/>
</dbReference>
<comment type="similarity">
    <text evidence="1">Belongs to the aldehyde dehydrogenase family.</text>
</comment>
<dbReference type="GO" id="GO:0003676">
    <property type="term" value="F:nucleic acid binding"/>
    <property type="evidence" value="ECO:0007669"/>
    <property type="project" value="InterPro"/>
</dbReference>
<protein>
    <recommendedName>
        <fullName evidence="9">WW domain-containing protein</fullName>
    </recommendedName>
</protein>
<dbReference type="InterPro" id="IPR001202">
    <property type="entry name" value="WW_dom"/>
</dbReference>
<evidence type="ECO:0000256" key="3">
    <source>
        <dbReference type="ARBA" id="ARBA00022771"/>
    </source>
</evidence>
<dbReference type="Pfam" id="PF00171">
    <property type="entry name" value="Aldedh"/>
    <property type="match status" value="1"/>
</dbReference>
<dbReference type="InterPro" id="IPR015590">
    <property type="entry name" value="Aldehyde_DH_dom"/>
</dbReference>
<reference evidence="10" key="1">
    <citation type="submission" date="2023-06" db="EMBL/GenBank/DDBJ databases">
        <authorList>
            <person name="Delattre M."/>
        </authorList>
    </citation>
    <scope>NUCLEOTIDE SEQUENCE</scope>
    <source>
        <strain evidence="10">AF72</strain>
    </source>
</reference>
<keyword evidence="5" id="KW-0560">Oxidoreductase</keyword>
<dbReference type="AlphaFoldDB" id="A0AA36D406"/>
<dbReference type="Gene3D" id="3.40.309.10">
    <property type="entry name" value="Aldehyde Dehydrogenase, Chain A, domain 2"/>
    <property type="match status" value="1"/>
</dbReference>
<dbReference type="InterPro" id="IPR016162">
    <property type="entry name" value="Ald_DH_N"/>
</dbReference>
<evidence type="ECO:0000313" key="10">
    <source>
        <dbReference type="EMBL" id="CAJ0579387.1"/>
    </source>
</evidence>
<evidence type="ECO:0000313" key="11">
    <source>
        <dbReference type="Proteomes" id="UP001177023"/>
    </source>
</evidence>
<name>A0AA36D406_9BILA</name>
<evidence type="ECO:0000256" key="5">
    <source>
        <dbReference type="ARBA" id="ARBA00023002"/>
    </source>
</evidence>
<feature type="transmembrane region" description="Helical" evidence="8">
    <location>
        <begin position="913"/>
        <end position="930"/>
    </location>
</feature>
<comment type="caution">
    <text evidence="10">The sequence shown here is derived from an EMBL/GenBank/DDBJ whole genome shotgun (WGS) entry which is preliminary data.</text>
</comment>
<sequence length="938" mass="105123">MTEAWKSIGRHFCEICKVWMTDNKLSRDFHERGQAHQNMIKVRIAESQKKAQARDKQMQEHNSIVSQMEQAAVAKMVQMGEDLYHGPSLPTGVVTNYFDPRGHRGAQSMATEIARFESGGPSCVAPSLGNDPSSKMRTGPAGKGQPPEKKVRERPPPGVDLFSEVCPSSTVRELPMSLDGQAVDIEWVQSYDETGKPYYWNMNTQQRKYKCPGAYYKAEEYAKRLKLMEIAGIPAVSAARPPPVDIRLKNRAAKRAAKQAKKETPLEKHKREERYEAEYVAKMEALEAEARKQADENGMDIPLPPADQPPPPPPPAPTQPTTSKPAYVPGRSVTVDLPPGVPKPPKAPKFEESAEPETSNPFLPVEASALGAWVRVVKTIDKEPVFSPLTAKYREMEEEEAKKAEQQMQFEEKEPPIVFEEKTAPVSTKKTTKVVEFKKKGGAPKNVVENQRQFFNTGATRPLEFRKQQLKQLRKMLVECEGELADAVYQDHRRSRETTHLYEMGGSIQEIDYFIDNLADWAKPQNVSKTMLNLLDTPQIVKDPKGVTLIIAPWNYPICMITLPLIPALGAGNTVVIKPSEVSEHTAKAMESCIARYFDPRVVTVVNGAVKETTELLTERFDHILYTGCPPVAKIIMAAAAKHLTPVTLELGGKCPVIIRDDADIDISAKRVAWGKWMNCGQTCLAPDYVMVTEKSKAKFVESLRKYVREFFGDDVQGSKDYSRIISSRHFDRVAALLDKTQGKVLISPGERNRDDLFVPPTVLDVQRDDAFMEDEIFGPVLPILTINSFDEQLEYIREGEKPLAAYIFTRSDRDADRLLCETTSGGVTVNDVIMHLLVDTLPFGGVGNSGMGRYRGKFGFDTFSHEKSVLKKGFFGESLLFARYPPMTDKKFKNMQFLTGKRRGVPTFMSRFFPTLPIIMISVIVGIVLQKYRAILG</sequence>
<feature type="region of interest" description="Disordered" evidence="7">
    <location>
        <begin position="297"/>
        <end position="362"/>
    </location>
</feature>
<keyword evidence="8" id="KW-1133">Transmembrane helix</keyword>
<keyword evidence="8" id="KW-0812">Transmembrane</keyword>
<dbReference type="GO" id="GO:0006081">
    <property type="term" value="P:aldehyde metabolic process"/>
    <property type="evidence" value="ECO:0007669"/>
    <property type="project" value="InterPro"/>
</dbReference>
<dbReference type="InterPro" id="IPR003604">
    <property type="entry name" value="Matrin/U1-like-C_Znf_C2H2"/>
</dbReference>
<evidence type="ECO:0000256" key="1">
    <source>
        <dbReference type="ARBA" id="ARBA00009986"/>
    </source>
</evidence>
<dbReference type="Gene3D" id="3.40.605.10">
    <property type="entry name" value="Aldehyde Dehydrogenase, Chain A, domain 1"/>
    <property type="match status" value="1"/>
</dbReference>
<keyword evidence="11" id="KW-1185">Reference proteome</keyword>
<dbReference type="InterPro" id="IPR012394">
    <property type="entry name" value="Aldehyde_DH_NAD(P)"/>
</dbReference>
<keyword evidence="8" id="KW-0472">Membrane</keyword>
<dbReference type="PANTHER" id="PTHR43570:SF16">
    <property type="entry name" value="ALDEHYDE DEHYDROGENASE TYPE III, ISOFORM Q"/>
    <property type="match status" value="1"/>
</dbReference>
<dbReference type="CDD" id="cd00201">
    <property type="entry name" value="WW"/>
    <property type="match status" value="1"/>
</dbReference>
<dbReference type="Gene3D" id="3.30.160.60">
    <property type="entry name" value="Classic Zinc Finger"/>
    <property type="match status" value="1"/>
</dbReference>
<dbReference type="SMART" id="SM00451">
    <property type="entry name" value="ZnF_U1"/>
    <property type="match status" value="1"/>
</dbReference>
<keyword evidence="2" id="KW-0479">Metal-binding</keyword>
<gene>
    <name evidence="10" type="ORF">MSPICULIGERA_LOCUS17606</name>
</gene>
<dbReference type="CDD" id="cd07087">
    <property type="entry name" value="ALDH_F3-13-14_CALDH-like"/>
    <property type="match status" value="1"/>
</dbReference>
<dbReference type="GO" id="GO:0005737">
    <property type="term" value="C:cytoplasm"/>
    <property type="evidence" value="ECO:0007669"/>
    <property type="project" value="TreeGrafter"/>
</dbReference>
<feature type="non-terminal residue" evidence="10">
    <location>
        <position position="938"/>
    </location>
</feature>
<keyword evidence="3" id="KW-0863">Zinc-finger</keyword>